<comment type="pathway">
    <text evidence="3 10">Carbohydrate metabolism; galactose metabolism.</text>
</comment>
<keyword evidence="9 10" id="KW-0119">Carbohydrate metabolism</keyword>
<name>A0A098EQ03_9BACL</name>
<protein>
    <recommendedName>
        <fullName evidence="10">Galactose-1-phosphate uridylyltransferase</fullName>
        <shortName evidence="10">Gal-1-P uridylyltransferase</shortName>
        <ecNumber evidence="10">2.7.7.12</ecNumber>
    </recommendedName>
    <alternativeName>
        <fullName evidence="10">UDP-glucose--hexose-1-phosphate uridylyltransferase</fullName>
    </alternativeName>
</protein>
<dbReference type="UniPathway" id="UPA00214"/>
<evidence type="ECO:0000256" key="7">
    <source>
        <dbReference type="ARBA" id="ARBA00022695"/>
    </source>
</evidence>
<reference evidence="13 14" key="1">
    <citation type="submission" date="2014-09" db="EMBL/GenBank/DDBJ databases">
        <authorList>
            <person name="Urmite Genomes Urmite Genomes"/>
        </authorList>
    </citation>
    <scope>NUCLEOTIDE SEQUENCE [LARGE SCALE GENOMIC DNA]</scope>
    <source>
        <strain evidence="13 14">ES2</strain>
    </source>
</reference>
<evidence type="ECO:0000256" key="4">
    <source>
        <dbReference type="ARBA" id="ARBA00008706"/>
    </source>
</evidence>
<dbReference type="EMBL" id="CCXS01000001">
    <property type="protein sequence ID" value="CEG23852.1"/>
    <property type="molecule type" value="Genomic_DNA"/>
</dbReference>
<keyword evidence="6 10" id="KW-0808">Transferase</keyword>
<keyword evidence="7 10" id="KW-0548">Nucleotidyltransferase</keyword>
<dbReference type="PROSITE" id="PS01163">
    <property type="entry name" value="GAL_P_UDP_TRANSF_II"/>
    <property type="match status" value="1"/>
</dbReference>
<dbReference type="NCBIfam" id="NF003629">
    <property type="entry name" value="PRK05270.1-2"/>
    <property type="match status" value="1"/>
</dbReference>
<dbReference type="STRING" id="1499687.BN1080_02859"/>
<dbReference type="PANTHER" id="PTHR39191:SF1">
    <property type="entry name" value="DUF4922 DOMAIN-CONTAINING PROTEIN"/>
    <property type="match status" value="1"/>
</dbReference>
<dbReference type="InterPro" id="IPR023425">
    <property type="entry name" value="GalP_uridyl_Trfase_II_CS"/>
</dbReference>
<dbReference type="RefSeq" id="WP_052652872.1">
    <property type="nucleotide sequence ID" value="NZ_CCXS01000001.1"/>
</dbReference>
<dbReference type="GO" id="GO:0008108">
    <property type="term" value="F:UDP-glucose:hexose-1-phosphate uridylyltransferase activity"/>
    <property type="evidence" value="ECO:0007669"/>
    <property type="project" value="UniProtKB-UniRule"/>
</dbReference>
<comment type="catalytic activity">
    <reaction evidence="1 10">
        <text>alpha-D-galactose 1-phosphate + UDP-alpha-D-glucose = alpha-D-glucose 1-phosphate + UDP-alpha-D-galactose</text>
        <dbReference type="Rhea" id="RHEA:13989"/>
        <dbReference type="ChEBI" id="CHEBI:58336"/>
        <dbReference type="ChEBI" id="CHEBI:58601"/>
        <dbReference type="ChEBI" id="CHEBI:58885"/>
        <dbReference type="ChEBI" id="CHEBI:66914"/>
        <dbReference type="EC" id="2.7.7.12"/>
    </reaction>
</comment>
<comment type="similarity">
    <text evidence="4 10">Belongs to the galactose-1-phosphate uridylyltransferase type 2 family.</text>
</comment>
<dbReference type="InterPro" id="IPR005850">
    <property type="entry name" value="GalP_Utransf_C"/>
</dbReference>
<evidence type="ECO:0000259" key="12">
    <source>
        <dbReference type="Pfam" id="PF02744"/>
    </source>
</evidence>
<evidence type="ECO:0000256" key="8">
    <source>
        <dbReference type="ARBA" id="ARBA00023144"/>
    </source>
</evidence>
<comment type="subcellular location">
    <subcellularLocation>
        <location evidence="2 10">Cytoplasm</location>
    </subcellularLocation>
</comment>
<evidence type="ECO:0000256" key="9">
    <source>
        <dbReference type="ARBA" id="ARBA00023277"/>
    </source>
</evidence>
<evidence type="ECO:0000256" key="3">
    <source>
        <dbReference type="ARBA" id="ARBA00004947"/>
    </source>
</evidence>
<dbReference type="AlphaFoldDB" id="A0A098EQ03"/>
<keyword evidence="8 10" id="KW-0299">Galactose metabolism</keyword>
<evidence type="ECO:0000313" key="14">
    <source>
        <dbReference type="Proteomes" id="UP000043699"/>
    </source>
</evidence>
<dbReference type="PIRSF" id="PIRSF006005">
    <property type="entry name" value="GalT_BS"/>
    <property type="match status" value="1"/>
</dbReference>
<dbReference type="Proteomes" id="UP000043699">
    <property type="component" value="Unassembled WGS sequence"/>
</dbReference>
<gene>
    <name evidence="10 13" type="primary">galT</name>
    <name evidence="13" type="ORF">BN1080_02859</name>
</gene>
<dbReference type="Pfam" id="PF02744">
    <property type="entry name" value="GalP_UDP_tr_C"/>
    <property type="match status" value="1"/>
</dbReference>
<dbReference type="GO" id="GO:0006012">
    <property type="term" value="P:galactose metabolic process"/>
    <property type="evidence" value="ECO:0007669"/>
    <property type="project" value="UniProtKB-UniRule"/>
</dbReference>
<evidence type="ECO:0000256" key="5">
    <source>
        <dbReference type="ARBA" id="ARBA00022490"/>
    </source>
</evidence>
<dbReference type="InterPro" id="IPR000766">
    <property type="entry name" value="GalP_uridyl_Trfase_II"/>
</dbReference>
<feature type="domain" description="Galactose-1-phosphate uridyl transferase C-terminal" evidence="12">
    <location>
        <begin position="246"/>
        <end position="439"/>
    </location>
</feature>
<keyword evidence="5 10" id="KW-0963">Cytoplasm</keyword>
<dbReference type="Pfam" id="PF01087">
    <property type="entry name" value="GalP_UDP_transf"/>
    <property type="match status" value="1"/>
</dbReference>
<evidence type="ECO:0000256" key="6">
    <source>
        <dbReference type="ARBA" id="ARBA00022679"/>
    </source>
</evidence>
<dbReference type="OrthoDB" id="2293at2"/>
<proteinExistence type="inferred from homology"/>
<evidence type="ECO:0000256" key="1">
    <source>
        <dbReference type="ARBA" id="ARBA00001107"/>
    </source>
</evidence>
<dbReference type="PANTHER" id="PTHR39191">
    <property type="entry name" value="GALACTOSE-1-PHOSPHATE URIDYLYLTRANSFERASE"/>
    <property type="match status" value="1"/>
</dbReference>
<sequence length="492" mass="56089">MVYETLAGLLQKTLEAGLIEPADQDYARNQAMHLLGLESFPEEPVQPAEDTIPNLLEELVDYAVEKGIISDMLDDKEMLSANIMNCFVARPSVINAVFNEKYAESPVAATDYFYRLSQNSNYIQMNRIRKNISYQTNTPYGEMDITINLSKPEKDPMQIKREREMKQNLSYPKCLLCKENEGYTGRIGYPARANHRIVKIPLRGENWYLQYSPYVYYNEHSILLSEQHRDMKIDRSGFERLLAFTERFPHYFVGSNADLPIVGGSILSHDHYQAGRYEFAMTRAEDAFRFNLAAYPEITASVVKWPLSVIRLKAAAIEPLVDAADAILQKWRTYSDEQADVLAFTGDVPHNTITPIARKRGELFEIDLVLRNNRTSEAHPSGIFHPHEDVHHIKKENIGLIEVMGLAVLPPRLKEELAEIQAFLLGKPHTIASPHLEWAEQLKAQYGTLQTSEDADAILQEELGKKFVRVLEDAGVLKDKEAFDRFIDAVNN</sequence>
<organism evidence="13 14">
    <name type="scientific">Planococcus massiliensis</name>
    <dbReference type="NCBI Taxonomy" id="1499687"/>
    <lineage>
        <taxon>Bacteria</taxon>
        <taxon>Bacillati</taxon>
        <taxon>Bacillota</taxon>
        <taxon>Bacilli</taxon>
        <taxon>Bacillales</taxon>
        <taxon>Caryophanaceae</taxon>
        <taxon>Planococcus</taxon>
    </lineage>
</organism>
<dbReference type="EC" id="2.7.7.12" evidence="10"/>
<dbReference type="NCBIfam" id="TIGR01239">
    <property type="entry name" value="galT_2"/>
    <property type="match status" value="1"/>
</dbReference>
<keyword evidence="14" id="KW-1185">Reference proteome</keyword>
<feature type="domain" description="Galactose-1-phosphate uridyl transferase N-terminal" evidence="11">
    <location>
        <begin position="19"/>
        <end position="229"/>
    </location>
</feature>
<evidence type="ECO:0000313" key="13">
    <source>
        <dbReference type="EMBL" id="CEG23852.1"/>
    </source>
</evidence>
<evidence type="ECO:0000256" key="10">
    <source>
        <dbReference type="HAMAP-Rule" id="MF_00571"/>
    </source>
</evidence>
<dbReference type="InterPro" id="IPR005849">
    <property type="entry name" value="GalP_Utransf_N"/>
</dbReference>
<evidence type="ECO:0000256" key="2">
    <source>
        <dbReference type="ARBA" id="ARBA00004496"/>
    </source>
</evidence>
<accession>A0A098EQ03</accession>
<evidence type="ECO:0000259" key="11">
    <source>
        <dbReference type="Pfam" id="PF01087"/>
    </source>
</evidence>
<dbReference type="GO" id="GO:0005737">
    <property type="term" value="C:cytoplasm"/>
    <property type="evidence" value="ECO:0007669"/>
    <property type="project" value="UniProtKB-SubCell"/>
</dbReference>
<dbReference type="HAMAP" id="MF_00571">
    <property type="entry name" value="GalP_UDP_trans"/>
    <property type="match status" value="1"/>
</dbReference>